<feature type="compositionally biased region" description="Basic and acidic residues" evidence="2">
    <location>
        <begin position="421"/>
        <end position="440"/>
    </location>
</feature>
<feature type="compositionally biased region" description="Polar residues" evidence="2">
    <location>
        <begin position="770"/>
        <end position="812"/>
    </location>
</feature>
<name>A0ABR2KM67_9EUKA</name>
<reference evidence="3 4" key="1">
    <citation type="submission" date="2024-04" db="EMBL/GenBank/DDBJ databases">
        <title>Tritrichomonas musculus Genome.</title>
        <authorList>
            <person name="Alves-Ferreira E."/>
            <person name="Grigg M."/>
            <person name="Lorenzi H."/>
            <person name="Galac M."/>
        </authorList>
    </citation>
    <scope>NUCLEOTIDE SEQUENCE [LARGE SCALE GENOMIC DNA]</scope>
    <source>
        <strain evidence="3 4">EAF2021</strain>
    </source>
</reference>
<gene>
    <name evidence="3" type="ORF">M9Y10_029053</name>
</gene>
<feature type="compositionally biased region" description="Low complexity" evidence="2">
    <location>
        <begin position="930"/>
        <end position="940"/>
    </location>
</feature>
<dbReference type="Proteomes" id="UP001470230">
    <property type="component" value="Unassembled WGS sequence"/>
</dbReference>
<evidence type="ECO:0000313" key="3">
    <source>
        <dbReference type="EMBL" id="KAK8891831.1"/>
    </source>
</evidence>
<keyword evidence="1" id="KW-0175">Coiled coil</keyword>
<comment type="caution">
    <text evidence="3">The sequence shown here is derived from an EMBL/GenBank/DDBJ whole genome shotgun (WGS) entry which is preliminary data.</text>
</comment>
<feature type="compositionally biased region" description="Basic and acidic residues" evidence="2">
    <location>
        <begin position="905"/>
        <end position="926"/>
    </location>
</feature>
<protein>
    <recommendedName>
        <fullName evidence="5">CLASP N-terminal domain-containing protein</fullName>
    </recommendedName>
</protein>
<organism evidence="3 4">
    <name type="scientific">Tritrichomonas musculus</name>
    <dbReference type="NCBI Taxonomy" id="1915356"/>
    <lineage>
        <taxon>Eukaryota</taxon>
        <taxon>Metamonada</taxon>
        <taxon>Parabasalia</taxon>
        <taxon>Tritrichomonadida</taxon>
        <taxon>Tritrichomonadidae</taxon>
        <taxon>Tritrichomonas</taxon>
    </lineage>
</organism>
<feature type="compositionally biased region" description="Basic and acidic residues" evidence="2">
    <location>
        <begin position="564"/>
        <end position="574"/>
    </location>
</feature>
<evidence type="ECO:0000256" key="1">
    <source>
        <dbReference type="SAM" id="Coils"/>
    </source>
</evidence>
<feature type="region of interest" description="Disordered" evidence="2">
    <location>
        <begin position="770"/>
        <end position="813"/>
    </location>
</feature>
<feature type="compositionally biased region" description="Low complexity" evidence="2">
    <location>
        <begin position="46"/>
        <end position="59"/>
    </location>
</feature>
<feature type="region of interest" description="Disordered" evidence="2">
    <location>
        <begin position="560"/>
        <end position="579"/>
    </location>
</feature>
<accession>A0ABR2KM67</accession>
<feature type="compositionally biased region" description="Acidic residues" evidence="2">
    <location>
        <begin position="704"/>
        <end position="716"/>
    </location>
</feature>
<feature type="compositionally biased region" description="Low complexity" evidence="2">
    <location>
        <begin position="659"/>
        <end position="668"/>
    </location>
</feature>
<feature type="compositionally biased region" description="Basic and acidic residues" evidence="2">
    <location>
        <begin position="357"/>
        <end position="401"/>
    </location>
</feature>
<keyword evidence="4" id="KW-1185">Reference proteome</keyword>
<evidence type="ECO:0000256" key="2">
    <source>
        <dbReference type="SAM" id="MobiDB-lite"/>
    </source>
</evidence>
<feature type="region of interest" description="Disordered" evidence="2">
    <location>
        <begin position="1"/>
        <end position="65"/>
    </location>
</feature>
<sequence>MNLGNHTPRISLLMRSEFPTTKQGSSKKSITPFQKARKSELKSSKNKSTNAKSPKKPSTQKTLTNEEFRSMLEIKEKVSPTVPSLLGQSLFDLSLYLRPLGDVLDQIKIFKYNAPLHLYRYTSLIKLLSAAVKCPPDATLLLLSIGGRMIKAENYAKPEYLHELIKITQNQISKKYTYESYKDQKEPQKKLLKLLELFKGALTMPQKQPEGTYGTSEIERIMEKEQKEKQMKSPTSSKNESGSPKHKRKRVKMTPLKRSINFDEHDNDNENANENENGFDIDGNSAEFVTTPIRRSTNPKLLPVRTPKTGTPRKFPQSSSKQRKSSKTTPKTSQSSNSNLPSNTTADTPKSTKPIKNKMEGTDDILIKPKDSFSDSPPDKTNKKQKEETKEIPPKENEKQQRPFLNIYSDSEPENNNNDDNNTKNEVNKNEENSPLKKSNDPLGQSKIDLDINNMKQNAIDFGKVRKNKVRKSTSTIDVGSILNPNSPKNKKKNQRDVNKFANLPIELDFHSSTLNSSSFLNIIGNAMNDFDDNASQTTTQSGINSISKELRDVLFNDNDSESSEIHSHDEPSKNKNNNDLYLRAKRLATINTYDAADYVDPDNSESNINAKPNINRKNIRMIESSETSSIFKEDDENDDSSFFDRLRSPSETIFASVSSNNSSIENSPIKDTSQNSNVNEDSGFKKMRPAPLDIEENPKTDLDENANDVEEEEEAEKTNDDTKKITPNIDSLSEIPDSIDEEEPFNNKNEVKLKQTKVPHLVLESIQNNLDSENINSPLNSTPSNRLSTNGTSPCSANLSSDYSPGMSTSPRKLDSTGIIDIVEKRPSICLENSNEVHIDIQPDPNTVTITNSIPSSKLTNETNDEDSKLDIDINIEEEKEEKVDANEEEEKIERVDFKTFFDNDNSIDKSEPYKPEWSERKDETSDANNDTNNNTNNNISLSMSKRSKQFWSIEKFLTSKGNIYQRRSRGARLYEDLDQQQVKQISELAKLFTAWNTAYSSSKVVWDVMKNDDKFDIDVLLSQIPISYGDFLIEGLTTFAQNEGIHLKEITRPL</sequence>
<feature type="region of interest" description="Disordered" evidence="2">
    <location>
        <begin position="659"/>
        <end position="748"/>
    </location>
</feature>
<feature type="compositionally biased region" description="Polar residues" evidence="2">
    <location>
        <begin position="18"/>
        <end position="32"/>
    </location>
</feature>
<evidence type="ECO:0008006" key="5">
    <source>
        <dbReference type="Google" id="ProtNLM"/>
    </source>
</evidence>
<feature type="region of interest" description="Disordered" evidence="2">
    <location>
        <begin position="465"/>
        <end position="496"/>
    </location>
</feature>
<proteinExistence type="predicted"/>
<feature type="coiled-coil region" evidence="1">
    <location>
        <begin position="870"/>
        <end position="897"/>
    </location>
</feature>
<feature type="compositionally biased region" description="Acidic residues" evidence="2">
    <location>
        <begin position="265"/>
        <end position="279"/>
    </location>
</feature>
<feature type="region of interest" description="Disordered" evidence="2">
    <location>
        <begin position="905"/>
        <end position="942"/>
    </location>
</feature>
<feature type="compositionally biased region" description="Low complexity" evidence="2">
    <location>
        <begin position="327"/>
        <end position="339"/>
    </location>
</feature>
<feature type="region of interest" description="Disordered" evidence="2">
    <location>
        <begin position="225"/>
        <end position="450"/>
    </location>
</feature>
<dbReference type="EMBL" id="JAPFFF010000004">
    <property type="protein sequence ID" value="KAK8891831.1"/>
    <property type="molecule type" value="Genomic_DNA"/>
</dbReference>
<feature type="compositionally biased region" description="Polar residues" evidence="2">
    <location>
        <begin position="670"/>
        <end position="681"/>
    </location>
</feature>
<evidence type="ECO:0000313" key="4">
    <source>
        <dbReference type="Proteomes" id="UP001470230"/>
    </source>
</evidence>
<feature type="compositionally biased region" description="Polar residues" evidence="2">
    <location>
        <begin position="340"/>
        <end position="351"/>
    </location>
</feature>
<feature type="compositionally biased region" description="Polar residues" evidence="2">
    <location>
        <begin position="233"/>
        <end position="242"/>
    </location>
</feature>